<dbReference type="AlphaFoldDB" id="A0A9Q0DV27"/>
<evidence type="ECO:0000256" key="1">
    <source>
        <dbReference type="SAM" id="MobiDB-lite"/>
    </source>
</evidence>
<feature type="region of interest" description="Disordered" evidence="1">
    <location>
        <begin position="1"/>
        <end position="51"/>
    </location>
</feature>
<proteinExistence type="predicted"/>
<feature type="non-terminal residue" evidence="2">
    <location>
        <position position="1"/>
    </location>
</feature>
<gene>
    <name evidence="2" type="ORF">NHX12_006425</name>
</gene>
<dbReference type="EMBL" id="JANIIK010000112">
    <property type="protein sequence ID" value="KAJ3594093.1"/>
    <property type="molecule type" value="Genomic_DNA"/>
</dbReference>
<dbReference type="Proteomes" id="UP001148018">
    <property type="component" value="Unassembled WGS sequence"/>
</dbReference>
<keyword evidence="3" id="KW-1185">Reference proteome</keyword>
<reference evidence="2" key="1">
    <citation type="submission" date="2022-07" db="EMBL/GenBank/DDBJ databases">
        <title>Chromosome-level genome of Muraenolepis orangiensis.</title>
        <authorList>
            <person name="Kim J."/>
        </authorList>
    </citation>
    <scope>NUCLEOTIDE SEQUENCE</scope>
    <source>
        <strain evidence="2">KU_S4_2022</strain>
        <tissue evidence="2">Muscle</tissue>
    </source>
</reference>
<protein>
    <submittedName>
        <fullName evidence="2">Uncharacterized protein</fullName>
    </submittedName>
</protein>
<name>A0A9Q0DV27_9TELE</name>
<evidence type="ECO:0000313" key="3">
    <source>
        <dbReference type="Proteomes" id="UP001148018"/>
    </source>
</evidence>
<evidence type="ECO:0000313" key="2">
    <source>
        <dbReference type="EMBL" id="KAJ3594093.1"/>
    </source>
</evidence>
<accession>A0A9Q0DV27</accession>
<organism evidence="2 3">
    <name type="scientific">Muraenolepis orangiensis</name>
    <name type="common">Patagonian moray cod</name>
    <dbReference type="NCBI Taxonomy" id="630683"/>
    <lineage>
        <taxon>Eukaryota</taxon>
        <taxon>Metazoa</taxon>
        <taxon>Chordata</taxon>
        <taxon>Craniata</taxon>
        <taxon>Vertebrata</taxon>
        <taxon>Euteleostomi</taxon>
        <taxon>Actinopterygii</taxon>
        <taxon>Neopterygii</taxon>
        <taxon>Teleostei</taxon>
        <taxon>Neoteleostei</taxon>
        <taxon>Acanthomorphata</taxon>
        <taxon>Zeiogadaria</taxon>
        <taxon>Gadariae</taxon>
        <taxon>Gadiformes</taxon>
        <taxon>Muraenolepidoidei</taxon>
        <taxon>Muraenolepididae</taxon>
        <taxon>Muraenolepis</taxon>
    </lineage>
</organism>
<comment type="caution">
    <text evidence="2">The sequence shown here is derived from an EMBL/GenBank/DDBJ whole genome shotgun (WGS) entry which is preliminary data.</text>
</comment>
<sequence length="51" mass="5569">EQHLCPGERMPPLVEDRVSEGVPTSWGTDGEPHATESLALYQTGGNKAPHW</sequence>